<accession>A0ABS7PKX8</accession>
<evidence type="ECO:0000259" key="2">
    <source>
        <dbReference type="Pfam" id="PF00246"/>
    </source>
</evidence>
<dbReference type="Proteomes" id="UP000706039">
    <property type="component" value="Unassembled WGS sequence"/>
</dbReference>
<dbReference type="PROSITE" id="PS51318">
    <property type="entry name" value="TAT"/>
    <property type="match status" value="1"/>
</dbReference>
<feature type="signal peptide" evidence="1">
    <location>
        <begin position="1"/>
        <end position="20"/>
    </location>
</feature>
<feature type="chain" id="PRO_5047331038" description="Peptidase M14 domain-containing protein" evidence="1">
    <location>
        <begin position="21"/>
        <end position="461"/>
    </location>
</feature>
<dbReference type="Gene3D" id="3.40.630.10">
    <property type="entry name" value="Zn peptidases"/>
    <property type="match status" value="1"/>
</dbReference>
<protein>
    <recommendedName>
        <fullName evidence="2">Peptidase M14 domain-containing protein</fullName>
    </recommendedName>
</protein>
<proteinExistence type="predicted"/>
<sequence length="461" mass="49496">MAMGISRRTMLSSAASTVGAAWLAPACARAGQAHFLDGEALAAMIRPELTVLGGAVQVERLGESGQGRPIDLISIGNGERSALIVGAPHPNEPIGCLTVLALIRRLVRDRHFREQSGWRWHFIPAIDVDGLALNRGWFSGPRTIDRYLAHFYRPAFARQPEYGFPLEMPGYRFDAVAPEAQCWQRAMEIARPDLQSSLHGADSGGSFYLLSQDRPALAAKLSRQPATQGILLNDLGEPGAELTRFAPGVFSYFDVAPYVAQIVREGGAVQDQWSAGRSSAEFAAERYGTFSVTCEVPLWEDPRQRSARPSGYSMADVQRMQHAAAAENGRLLDAAAPLIARPHADPESRALADALAEAATRNTQQNAALAALMRAGAGASEPVSLADLAQLEPGTEQMRAPAMLARLARRQGDTATASAAETLLARRIAALHARSPLRPVPTDKAVALQILSITTAMEELA</sequence>
<evidence type="ECO:0000256" key="1">
    <source>
        <dbReference type="SAM" id="SignalP"/>
    </source>
</evidence>
<dbReference type="SUPFAM" id="SSF53187">
    <property type="entry name" value="Zn-dependent exopeptidases"/>
    <property type="match status" value="1"/>
</dbReference>
<organism evidence="3 4">
    <name type="scientific">Sphingomonas colocasiae</name>
    <dbReference type="NCBI Taxonomy" id="1848973"/>
    <lineage>
        <taxon>Bacteria</taxon>
        <taxon>Pseudomonadati</taxon>
        <taxon>Pseudomonadota</taxon>
        <taxon>Alphaproteobacteria</taxon>
        <taxon>Sphingomonadales</taxon>
        <taxon>Sphingomonadaceae</taxon>
        <taxon>Sphingomonas</taxon>
    </lineage>
</organism>
<feature type="domain" description="Peptidase M14" evidence="2">
    <location>
        <begin position="56"/>
        <end position="135"/>
    </location>
</feature>
<dbReference type="RefSeq" id="WP_222988969.1">
    <property type="nucleotide sequence ID" value="NZ_JAINVV010000003.1"/>
</dbReference>
<gene>
    <name evidence="3" type="ORF">K7G82_06295</name>
</gene>
<comment type="caution">
    <text evidence="3">The sequence shown here is derived from an EMBL/GenBank/DDBJ whole genome shotgun (WGS) entry which is preliminary data.</text>
</comment>
<keyword evidence="4" id="KW-1185">Reference proteome</keyword>
<dbReference type="InterPro" id="IPR000834">
    <property type="entry name" value="Peptidase_M14"/>
</dbReference>
<dbReference type="InterPro" id="IPR006311">
    <property type="entry name" value="TAT_signal"/>
</dbReference>
<reference evidence="3 4" key="1">
    <citation type="submission" date="2021-08" db="EMBL/GenBank/DDBJ databases">
        <authorList>
            <person name="Tuo L."/>
        </authorList>
    </citation>
    <scope>NUCLEOTIDE SEQUENCE [LARGE SCALE GENOMIC DNA]</scope>
    <source>
        <strain evidence="3 4">JCM 31229</strain>
    </source>
</reference>
<dbReference type="Pfam" id="PF00246">
    <property type="entry name" value="Peptidase_M14"/>
    <property type="match status" value="1"/>
</dbReference>
<dbReference type="EMBL" id="JAINVV010000003">
    <property type="protein sequence ID" value="MBY8821893.1"/>
    <property type="molecule type" value="Genomic_DNA"/>
</dbReference>
<evidence type="ECO:0000313" key="3">
    <source>
        <dbReference type="EMBL" id="MBY8821893.1"/>
    </source>
</evidence>
<name>A0ABS7PKX8_9SPHN</name>
<evidence type="ECO:0000313" key="4">
    <source>
        <dbReference type="Proteomes" id="UP000706039"/>
    </source>
</evidence>
<keyword evidence="1" id="KW-0732">Signal</keyword>